<comment type="caution">
    <text evidence="2">The sequence shown here is derived from an EMBL/GenBank/DDBJ whole genome shotgun (WGS) entry which is preliminary data.</text>
</comment>
<dbReference type="InterPro" id="IPR038727">
    <property type="entry name" value="NadR/Ttd14_AAA_dom"/>
</dbReference>
<feature type="domain" description="NadR/Ttd14 AAA" evidence="1">
    <location>
        <begin position="11"/>
        <end position="176"/>
    </location>
</feature>
<evidence type="ECO:0000313" key="3">
    <source>
        <dbReference type="Proteomes" id="UP000625283"/>
    </source>
</evidence>
<dbReference type="EMBL" id="JAERTY010000001">
    <property type="protein sequence ID" value="MBL1407565.1"/>
    <property type="molecule type" value="Genomic_DNA"/>
</dbReference>
<dbReference type="InterPro" id="IPR027417">
    <property type="entry name" value="P-loop_NTPase"/>
</dbReference>
<keyword evidence="3" id="KW-1185">Reference proteome</keyword>
<sequence>MIYTAQHTQNMVITGGPGMGKTSIITHLTSQGYHCIPEVGRMIIIEQMRTQGNKLPWVDPLAFAMEMLGQSTADYHKLVHDQTRGFTFFDRGIPDIMGYLSICGIAIPPVLEEACHSLPYFNKVFITPPWKEIYINDAERKQSFSEAIDTYEAIKLVYSNLGYTLIEIPKLSIVERVQFIISALQ</sequence>
<organism evidence="2 3">
    <name type="scientific">Sphingobacterium faecale</name>
    <dbReference type="NCBI Taxonomy" id="2803775"/>
    <lineage>
        <taxon>Bacteria</taxon>
        <taxon>Pseudomonadati</taxon>
        <taxon>Bacteroidota</taxon>
        <taxon>Sphingobacteriia</taxon>
        <taxon>Sphingobacteriales</taxon>
        <taxon>Sphingobacteriaceae</taxon>
        <taxon>Sphingobacterium</taxon>
    </lineage>
</organism>
<dbReference type="RefSeq" id="WP_202101357.1">
    <property type="nucleotide sequence ID" value="NZ_JAERTY010000001.1"/>
</dbReference>
<protein>
    <submittedName>
        <fullName evidence="2">AAA family ATPase</fullName>
    </submittedName>
</protein>
<dbReference type="Pfam" id="PF13521">
    <property type="entry name" value="AAA_28"/>
    <property type="match status" value="1"/>
</dbReference>
<gene>
    <name evidence="2" type="ORF">JKG61_02240</name>
</gene>
<evidence type="ECO:0000259" key="1">
    <source>
        <dbReference type="Pfam" id="PF13521"/>
    </source>
</evidence>
<dbReference type="SUPFAM" id="SSF52540">
    <property type="entry name" value="P-loop containing nucleoside triphosphate hydrolases"/>
    <property type="match status" value="1"/>
</dbReference>
<evidence type="ECO:0000313" key="2">
    <source>
        <dbReference type="EMBL" id="MBL1407565.1"/>
    </source>
</evidence>
<accession>A0ABS1QZD9</accession>
<reference evidence="2 3" key="1">
    <citation type="submission" date="2021-01" db="EMBL/GenBank/DDBJ databases">
        <title>C459-1 draft genome sequence.</title>
        <authorList>
            <person name="Zhang X.-F."/>
        </authorList>
    </citation>
    <scope>NUCLEOTIDE SEQUENCE [LARGE SCALE GENOMIC DNA]</scope>
    <source>
        <strain evidence="3">C459-1</strain>
    </source>
</reference>
<proteinExistence type="predicted"/>
<dbReference type="Proteomes" id="UP000625283">
    <property type="component" value="Unassembled WGS sequence"/>
</dbReference>
<name>A0ABS1QZD9_9SPHI</name>
<dbReference type="Gene3D" id="3.40.50.300">
    <property type="entry name" value="P-loop containing nucleotide triphosphate hydrolases"/>
    <property type="match status" value="1"/>
</dbReference>